<dbReference type="OrthoDB" id="9807187at2"/>
<evidence type="ECO:0000256" key="3">
    <source>
        <dbReference type="ARBA" id="ARBA00022475"/>
    </source>
</evidence>
<keyword evidence="5" id="KW-1133">Transmembrane helix</keyword>
<dbReference type="PANTHER" id="PTHR34584:SF1">
    <property type="entry name" value="NA(+)_H(+) ANTIPORTER SUBUNIT E1"/>
    <property type="match status" value="1"/>
</dbReference>
<keyword evidence="3" id="KW-1003">Cell membrane</keyword>
<evidence type="ECO:0000313" key="7">
    <source>
        <dbReference type="EMBL" id="RIA55711.1"/>
    </source>
</evidence>
<protein>
    <submittedName>
        <fullName evidence="7">Multicomponent Na+:H+ antiporter subunit E</fullName>
    </submittedName>
</protein>
<comment type="caution">
    <text evidence="7">The sequence shown here is derived from an EMBL/GenBank/DDBJ whole genome shotgun (WGS) entry which is preliminary data.</text>
</comment>
<dbReference type="PIRSF" id="PIRSF019239">
    <property type="entry name" value="MrpE"/>
    <property type="match status" value="1"/>
</dbReference>
<accession>A0A397QBV0</accession>
<keyword evidence="4" id="KW-0812">Transmembrane</keyword>
<evidence type="ECO:0000256" key="5">
    <source>
        <dbReference type="ARBA" id="ARBA00022989"/>
    </source>
</evidence>
<dbReference type="GO" id="GO:0008324">
    <property type="term" value="F:monoatomic cation transmembrane transporter activity"/>
    <property type="evidence" value="ECO:0007669"/>
    <property type="project" value="InterPro"/>
</dbReference>
<proteinExistence type="inferred from homology"/>
<dbReference type="EMBL" id="QXDF01000001">
    <property type="protein sequence ID" value="RIA55711.1"/>
    <property type="molecule type" value="Genomic_DNA"/>
</dbReference>
<comment type="similarity">
    <text evidence="2">Belongs to the CPA3 antiporters (TC 2.A.63) subunit E family.</text>
</comment>
<evidence type="ECO:0000256" key="6">
    <source>
        <dbReference type="ARBA" id="ARBA00023136"/>
    </source>
</evidence>
<keyword evidence="6" id="KW-0472">Membrane</keyword>
<dbReference type="PANTHER" id="PTHR34584">
    <property type="entry name" value="NA(+)/H(+) ANTIPORTER SUBUNIT E1"/>
    <property type="match status" value="1"/>
</dbReference>
<evidence type="ECO:0000256" key="4">
    <source>
        <dbReference type="ARBA" id="ARBA00022692"/>
    </source>
</evidence>
<dbReference type="AlphaFoldDB" id="A0A397QBV0"/>
<dbReference type="Proteomes" id="UP000266273">
    <property type="component" value="Unassembled WGS sequence"/>
</dbReference>
<reference evidence="7 8" key="1">
    <citation type="submission" date="2018-08" db="EMBL/GenBank/DDBJ databases">
        <title>Genomic Encyclopedia of Archaeal and Bacterial Type Strains, Phase II (KMG-II): from individual species to whole genera.</title>
        <authorList>
            <person name="Goeker M."/>
        </authorList>
    </citation>
    <scope>NUCLEOTIDE SEQUENCE [LARGE SCALE GENOMIC DNA]</scope>
    <source>
        <strain evidence="7 8">DSM 5002</strain>
    </source>
</reference>
<dbReference type="Pfam" id="PF01899">
    <property type="entry name" value="MNHE"/>
    <property type="match status" value="1"/>
</dbReference>
<name>A0A397QBV0_9HYPH</name>
<dbReference type="RefSeq" id="WP_119060576.1">
    <property type="nucleotide sequence ID" value="NZ_QXDF01000001.1"/>
</dbReference>
<evidence type="ECO:0000256" key="1">
    <source>
        <dbReference type="ARBA" id="ARBA00004651"/>
    </source>
</evidence>
<sequence length="165" mass="17757">MTSQGIFPLWLLLFAIWIAAAGASLEPASLAAGVALALGIAIAVARHSNIWRDVRLCPRRAFALLRYAAVFVREIIRSNLKLLAYIYAPRLRLAPGIIPVRTKLATPLGRLALTSTITLTPGTLAIDLSGETFLIHVLDLTTTDTEEATAEITGAFEPHLARAFG</sequence>
<keyword evidence="8" id="KW-1185">Reference proteome</keyword>
<dbReference type="InterPro" id="IPR002758">
    <property type="entry name" value="Cation_antiport_E"/>
</dbReference>
<evidence type="ECO:0000313" key="8">
    <source>
        <dbReference type="Proteomes" id="UP000266273"/>
    </source>
</evidence>
<organism evidence="7 8">
    <name type="scientific">Dichotomicrobium thermohalophilum</name>
    <dbReference type="NCBI Taxonomy" id="933063"/>
    <lineage>
        <taxon>Bacteria</taxon>
        <taxon>Pseudomonadati</taxon>
        <taxon>Pseudomonadota</taxon>
        <taxon>Alphaproteobacteria</taxon>
        <taxon>Hyphomicrobiales</taxon>
        <taxon>Hyphomicrobiaceae</taxon>
        <taxon>Dichotomicrobium</taxon>
    </lineage>
</organism>
<dbReference type="GO" id="GO:0005886">
    <property type="term" value="C:plasma membrane"/>
    <property type="evidence" value="ECO:0007669"/>
    <property type="project" value="UniProtKB-SubCell"/>
</dbReference>
<comment type="subcellular location">
    <subcellularLocation>
        <location evidence="1">Cell membrane</location>
        <topology evidence="1">Multi-pass membrane protein</topology>
    </subcellularLocation>
</comment>
<gene>
    <name evidence="7" type="ORF">BXY53_0784</name>
</gene>
<evidence type="ECO:0000256" key="2">
    <source>
        <dbReference type="ARBA" id="ARBA00006228"/>
    </source>
</evidence>